<dbReference type="InterPro" id="IPR056911">
    <property type="entry name" value="Phage_Znf_bind_put"/>
</dbReference>
<evidence type="ECO:0000313" key="4">
    <source>
        <dbReference type="Proteomes" id="UP001519332"/>
    </source>
</evidence>
<dbReference type="Pfam" id="PF24623">
    <property type="entry name" value="Phage_zn_bind_8"/>
    <property type="match status" value="1"/>
</dbReference>
<evidence type="ECO:0000313" key="3">
    <source>
        <dbReference type="EMBL" id="MBP2320465.1"/>
    </source>
</evidence>
<evidence type="ECO:0000259" key="2">
    <source>
        <dbReference type="Pfam" id="PF24623"/>
    </source>
</evidence>
<feature type="compositionally biased region" description="Polar residues" evidence="1">
    <location>
        <begin position="85"/>
        <end position="97"/>
    </location>
</feature>
<feature type="domain" description="DNA-binding phage zinc finger" evidence="2">
    <location>
        <begin position="126"/>
        <end position="179"/>
    </location>
</feature>
<feature type="region of interest" description="Disordered" evidence="1">
    <location>
        <begin position="155"/>
        <end position="185"/>
    </location>
</feature>
<reference evidence="3 4" key="1">
    <citation type="submission" date="2021-03" db="EMBL/GenBank/DDBJ databases">
        <title>Sequencing the genomes of 1000 actinobacteria strains.</title>
        <authorList>
            <person name="Klenk H.-P."/>
        </authorList>
    </citation>
    <scope>NUCLEOTIDE SEQUENCE [LARGE SCALE GENOMIC DNA]</scope>
    <source>
        <strain evidence="3 4">DSM 46670</strain>
    </source>
</reference>
<name>A0ABS4T8N7_9PSEU</name>
<evidence type="ECO:0000256" key="1">
    <source>
        <dbReference type="SAM" id="MobiDB-lite"/>
    </source>
</evidence>
<accession>A0ABS4T8N7</accession>
<protein>
    <recommendedName>
        <fullName evidence="2">DNA-binding phage zinc finger domain-containing protein</fullName>
    </recommendedName>
</protein>
<dbReference type="Proteomes" id="UP001519332">
    <property type="component" value="Unassembled WGS sequence"/>
</dbReference>
<dbReference type="EMBL" id="JAGINW010000001">
    <property type="protein sequence ID" value="MBP2320465.1"/>
    <property type="molecule type" value="Genomic_DNA"/>
</dbReference>
<comment type="caution">
    <text evidence="3">The sequence shown here is derived from an EMBL/GenBank/DDBJ whole genome shotgun (WGS) entry which is preliminary data.</text>
</comment>
<dbReference type="RefSeq" id="WP_209634649.1">
    <property type="nucleotide sequence ID" value="NZ_JAGINW010000001.1"/>
</dbReference>
<feature type="compositionally biased region" description="Polar residues" evidence="1">
    <location>
        <begin position="176"/>
        <end position="185"/>
    </location>
</feature>
<organism evidence="3 4">
    <name type="scientific">Kibdelosporangium banguiense</name>
    <dbReference type="NCBI Taxonomy" id="1365924"/>
    <lineage>
        <taxon>Bacteria</taxon>
        <taxon>Bacillati</taxon>
        <taxon>Actinomycetota</taxon>
        <taxon>Actinomycetes</taxon>
        <taxon>Pseudonocardiales</taxon>
        <taxon>Pseudonocardiaceae</taxon>
        <taxon>Kibdelosporangium</taxon>
    </lineage>
</organism>
<gene>
    <name evidence="3" type="ORF">JOF56_000850</name>
</gene>
<keyword evidence="4" id="KW-1185">Reference proteome</keyword>
<proteinExistence type="predicted"/>
<feature type="region of interest" description="Disordered" evidence="1">
    <location>
        <begin position="78"/>
        <end position="110"/>
    </location>
</feature>
<sequence length="185" mass="20043">MTAPSISRDEVIVLLRGVRPPDAGPPPDAIVGAWLDRLQGYSLGECEAAVLAMGPMARTATPSVIAGSIDNARDRTTRTAMESPGTGTPTATVTSLPGWQRQAQRDRHRKAGWRGIQAVYAAMGWHRDSTVDAARMWRCPFCHAAPGELCGPLSRNRAGHHEPRDRKTLMHPSRLTAGQTSETTR</sequence>
<feature type="compositionally biased region" description="Basic and acidic residues" evidence="1">
    <location>
        <begin position="159"/>
        <end position="168"/>
    </location>
</feature>